<dbReference type="PANTHER" id="PTHR23132">
    <property type="entry name" value="D-ALANINE--D-ALANINE LIGASE"/>
    <property type="match status" value="1"/>
</dbReference>
<comment type="similarity">
    <text evidence="3 12">Belongs to the D-alanine--D-alanine ligase family.</text>
</comment>
<dbReference type="PROSITE" id="PS00843">
    <property type="entry name" value="DALA_DALA_LIGASE_1"/>
    <property type="match status" value="1"/>
</dbReference>
<keyword evidence="12" id="KW-0963">Cytoplasm</keyword>
<evidence type="ECO:0000259" key="14">
    <source>
        <dbReference type="PROSITE" id="PS50975"/>
    </source>
</evidence>
<keyword evidence="5" id="KW-0479">Metal-binding</keyword>
<keyword evidence="10 12" id="KW-0573">Peptidoglycan synthesis</keyword>
<comment type="pathway">
    <text evidence="12">Cell wall biogenesis; peptidoglycan biosynthesis.</text>
</comment>
<evidence type="ECO:0000256" key="6">
    <source>
        <dbReference type="ARBA" id="ARBA00022741"/>
    </source>
</evidence>
<evidence type="ECO:0000313" key="15">
    <source>
        <dbReference type="EMBL" id="QXT63938.1"/>
    </source>
</evidence>
<evidence type="ECO:0000256" key="1">
    <source>
        <dbReference type="ARBA" id="ARBA00001936"/>
    </source>
</evidence>
<keyword evidence="4 12" id="KW-0436">Ligase</keyword>
<reference evidence="15 16" key="1">
    <citation type="submission" date="2021-07" db="EMBL/GenBank/DDBJ databases">
        <title>complete genome sequencing of Tessaracoccus sp.J1M15.</title>
        <authorList>
            <person name="Bae J.-W."/>
            <person name="Kim D.-y."/>
        </authorList>
    </citation>
    <scope>NUCLEOTIDE SEQUENCE [LARGE SCALE GENOMIC DNA]</scope>
    <source>
        <strain evidence="15 16">J1M15</strain>
    </source>
</reference>
<evidence type="ECO:0000256" key="8">
    <source>
        <dbReference type="ARBA" id="ARBA00022842"/>
    </source>
</evidence>
<comment type="catalytic activity">
    <reaction evidence="12">
        <text>2 D-alanine + ATP = D-alanyl-D-alanine + ADP + phosphate + H(+)</text>
        <dbReference type="Rhea" id="RHEA:11224"/>
        <dbReference type="ChEBI" id="CHEBI:15378"/>
        <dbReference type="ChEBI" id="CHEBI:30616"/>
        <dbReference type="ChEBI" id="CHEBI:43474"/>
        <dbReference type="ChEBI" id="CHEBI:57416"/>
        <dbReference type="ChEBI" id="CHEBI:57822"/>
        <dbReference type="ChEBI" id="CHEBI:456216"/>
        <dbReference type="EC" id="6.3.2.4"/>
    </reaction>
</comment>
<dbReference type="InterPro" id="IPR000291">
    <property type="entry name" value="D-Ala_lig_Van_CS"/>
</dbReference>
<comment type="function">
    <text evidence="12">Cell wall formation.</text>
</comment>
<comment type="cofactor">
    <cofactor evidence="2">
        <name>Mg(2+)</name>
        <dbReference type="ChEBI" id="CHEBI:18420"/>
    </cofactor>
</comment>
<dbReference type="PIRSF" id="PIRSF039102">
    <property type="entry name" value="Ddl/VanB"/>
    <property type="match status" value="1"/>
</dbReference>
<evidence type="ECO:0000256" key="4">
    <source>
        <dbReference type="ARBA" id="ARBA00022598"/>
    </source>
</evidence>
<keyword evidence="12" id="KW-0961">Cell wall biogenesis/degradation</keyword>
<evidence type="ECO:0000256" key="2">
    <source>
        <dbReference type="ARBA" id="ARBA00001946"/>
    </source>
</evidence>
<evidence type="ECO:0000256" key="5">
    <source>
        <dbReference type="ARBA" id="ARBA00022723"/>
    </source>
</evidence>
<dbReference type="InterPro" id="IPR011127">
    <property type="entry name" value="Dala_Dala_lig_N"/>
</dbReference>
<dbReference type="NCBIfam" id="TIGR01205">
    <property type="entry name" value="D_ala_D_alaTIGR"/>
    <property type="match status" value="1"/>
</dbReference>
<dbReference type="NCBIfam" id="NF002528">
    <property type="entry name" value="PRK01966.1-4"/>
    <property type="match status" value="1"/>
</dbReference>
<comment type="subcellular location">
    <subcellularLocation>
        <location evidence="12">Cytoplasm</location>
    </subcellularLocation>
</comment>
<dbReference type="EC" id="6.3.2.4" evidence="12"/>
<dbReference type="PANTHER" id="PTHR23132:SF25">
    <property type="entry name" value="D-ALANINE--D-ALANINE LIGASE A"/>
    <property type="match status" value="1"/>
</dbReference>
<sequence length="399" mass="43102">MAGGTCVSGAGWRRSRVSRALNLGGPVTDRTHVALIFGGQSSEHGISCLTAASVLGALDPERFDVVGVGISRTGRWTQVPLETIRDYRIIDGVAPEVAEPEHVAVWMVGEDGCQVATRDTSEHLADIHDVDVAFALLHGPFGEDGTIQGMFEMMGIRYVGSGVTSSAIGMDKHYMKVAFEAAGLPVWPYVVATAHRLRHHREQVHAEVAEKLTYPLFVKPARGGSSIGISRVTDPAQLDEAIDEAQKFDPKVVIEQGFTGARELECAVLGDPDSPDGCHASVIGEIRVKADDGFYDYEAKYFDEDGAALDAPADVTPELTATLQELAKRSFLAVDAEGLVRADFFVTPEGDAFINEVNTMPGFTQISMWPTLWQVSGHTYPELVGRLVQLALDRPVGLR</sequence>
<proteinExistence type="inferred from homology"/>
<evidence type="ECO:0000256" key="9">
    <source>
        <dbReference type="ARBA" id="ARBA00022960"/>
    </source>
</evidence>
<evidence type="ECO:0000313" key="16">
    <source>
        <dbReference type="Proteomes" id="UP000824504"/>
    </source>
</evidence>
<dbReference type="EMBL" id="CP079216">
    <property type="protein sequence ID" value="QXT63938.1"/>
    <property type="molecule type" value="Genomic_DNA"/>
</dbReference>
<evidence type="ECO:0000256" key="10">
    <source>
        <dbReference type="ARBA" id="ARBA00022984"/>
    </source>
</evidence>
<evidence type="ECO:0000256" key="3">
    <source>
        <dbReference type="ARBA" id="ARBA00010871"/>
    </source>
</evidence>
<name>A0ABX8SKR9_9ACTN</name>
<dbReference type="InterPro" id="IPR011761">
    <property type="entry name" value="ATP-grasp"/>
</dbReference>
<evidence type="ECO:0000256" key="13">
    <source>
        <dbReference type="PROSITE-ProRule" id="PRU00409"/>
    </source>
</evidence>
<dbReference type="PROSITE" id="PS50975">
    <property type="entry name" value="ATP_GRASP"/>
    <property type="match status" value="1"/>
</dbReference>
<keyword evidence="11" id="KW-0464">Manganese</keyword>
<evidence type="ECO:0000256" key="12">
    <source>
        <dbReference type="HAMAP-Rule" id="MF_00047"/>
    </source>
</evidence>
<evidence type="ECO:0000256" key="7">
    <source>
        <dbReference type="ARBA" id="ARBA00022840"/>
    </source>
</evidence>
<keyword evidence="7 13" id="KW-0067">ATP-binding</keyword>
<organism evidence="15 16">
    <name type="scientific">Tessaracoccus palaemonis</name>
    <dbReference type="NCBI Taxonomy" id="2829499"/>
    <lineage>
        <taxon>Bacteria</taxon>
        <taxon>Bacillati</taxon>
        <taxon>Actinomycetota</taxon>
        <taxon>Actinomycetes</taxon>
        <taxon>Propionibacteriales</taxon>
        <taxon>Propionibacteriaceae</taxon>
        <taxon>Tessaracoccus</taxon>
    </lineage>
</organism>
<keyword evidence="16" id="KW-1185">Reference proteome</keyword>
<dbReference type="Pfam" id="PF07478">
    <property type="entry name" value="Dala_Dala_lig_C"/>
    <property type="match status" value="1"/>
</dbReference>
<dbReference type="GO" id="GO:0016874">
    <property type="term" value="F:ligase activity"/>
    <property type="evidence" value="ECO:0007669"/>
    <property type="project" value="UniProtKB-KW"/>
</dbReference>
<dbReference type="PROSITE" id="PS00844">
    <property type="entry name" value="DALA_DALA_LIGASE_2"/>
    <property type="match status" value="1"/>
</dbReference>
<protein>
    <recommendedName>
        <fullName evidence="12">D-alanine--D-alanine ligase</fullName>
        <ecNumber evidence="12">6.3.2.4</ecNumber>
    </recommendedName>
    <alternativeName>
        <fullName evidence="12">D-Ala-D-Ala ligase</fullName>
    </alternativeName>
    <alternativeName>
        <fullName evidence="12">D-alanylalanine synthetase</fullName>
    </alternativeName>
</protein>
<dbReference type="InterPro" id="IPR011095">
    <property type="entry name" value="Dala_Dala_lig_C"/>
</dbReference>
<accession>A0ABX8SKR9</accession>
<dbReference type="Pfam" id="PF01820">
    <property type="entry name" value="Dala_Dala_lig_N"/>
    <property type="match status" value="1"/>
</dbReference>
<gene>
    <name evidence="12" type="primary">ddl</name>
    <name evidence="15" type="ORF">KDB89_05645</name>
</gene>
<dbReference type="HAMAP" id="MF_00047">
    <property type="entry name" value="Dala_Dala_lig"/>
    <property type="match status" value="1"/>
</dbReference>
<keyword evidence="9 12" id="KW-0133">Cell shape</keyword>
<feature type="domain" description="ATP-grasp" evidence="14">
    <location>
        <begin position="176"/>
        <end position="389"/>
    </location>
</feature>
<dbReference type="InterPro" id="IPR005905">
    <property type="entry name" value="D_ala_D_ala"/>
</dbReference>
<keyword evidence="8" id="KW-0460">Magnesium</keyword>
<keyword evidence="6 13" id="KW-0547">Nucleotide-binding</keyword>
<comment type="cofactor">
    <cofactor evidence="1">
        <name>Mn(2+)</name>
        <dbReference type="ChEBI" id="CHEBI:29035"/>
    </cofactor>
</comment>
<evidence type="ECO:0000256" key="11">
    <source>
        <dbReference type="ARBA" id="ARBA00023211"/>
    </source>
</evidence>
<dbReference type="Proteomes" id="UP000824504">
    <property type="component" value="Chromosome"/>
</dbReference>